<dbReference type="Proteomes" id="UP000005095">
    <property type="component" value="Chromosome"/>
</dbReference>
<dbReference type="AlphaFoldDB" id="J1ATE8"/>
<dbReference type="PANTHER" id="PTHR45295:SF3">
    <property type="entry name" value="CHAPERONE DNAJ-DOMAIN SUPERFAMILY PROTEIN"/>
    <property type="match status" value="1"/>
</dbReference>
<dbReference type="PANTHER" id="PTHR45295">
    <property type="entry name" value="CHAPERONE PROTEIN DNAJ C76, CHLOROPLASTIC"/>
    <property type="match status" value="1"/>
</dbReference>
<proteinExistence type="predicted"/>
<feature type="domain" description="J" evidence="1">
    <location>
        <begin position="12"/>
        <end position="94"/>
    </location>
</feature>
<dbReference type="Pfam" id="PF00226">
    <property type="entry name" value="DnaJ"/>
    <property type="match status" value="1"/>
</dbReference>
<evidence type="ECO:0000259" key="1">
    <source>
        <dbReference type="PROSITE" id="PS50076"/>
    </source>
</evidence>
<dbReference type="STRING" id="28892.Metli_2446"/>
<keyword evidence="2" id="KW-0346">Stress response</keyword>
<organism evidence="2 3">
    <name type="scientific">Methanofollis liminatans DSM 4140</name>
    <dbReference type="NCBI Taxonomy" id="28892"/>
    <lineage>
        <taxon>Archaea</taxon>
        <taxon>Methanobacteriati</taxon>
        <taxon>Methanobacteriota</taxon>
        <taxon>Stenosarchaea group</taxon>
        <taxon>Methanomicrobia</taxon>
        <taxon>Methanomicrobiales</taxon>
        <taxon>Methanomicrobiaceae</taxon>
        <taxon>Methanofollis</taxon>
    </lineage>
</organism>
<reference evidence="2 3" key="1">
    <citation type="submission" date="2011-08" db="EMBL/GenBank/DDBJ databases">
        <title>The complete genome of Methanofollis liminatans DSM 4140.</title>
        <authorList>
            <consortium name="US DOE Joint Genome Institute (JGI-PGF)"/>
            <person name="Lucas S."/>
            <person name="Han J."/>
            <person name="Lapidus A."/>
            <person name="Bruce D."/>
            <person name="Goodwin L."/>
            <person name="Pitluck S."/>
            <person name="Peters L."/>
            <person name="Kyrpides N."/>
            <person name="Mavromatis K."/>
            <person name="Ivanova N."/>
            <person name="Mikhailova N."/>
            <person name="Lu M."/>
            <person name="Detter J.C."/>
            <person name="Tapia R."/>
            <person name="Han C."/>
            <person name="Land M."/>
            <person name="Hauser L."/>
            <person name="Markowitz V."/>
            <person name="Cheng J.-F."/>
            <person name="Hugenholtz P."/>
            <person name="Woyke T."/>
            <person name="Wu D."/>
            <person name="Spring S."/>
            <person name="Schuler E."/>
            <person name="Brambilla E."/>
            <person name="Klenk H.-P."/>
            <person name="Eisen J.A."/>
        </authorList>
    </citation>
    <scope>NUCLEOTIDE SEQUENCE [LARGE SCALE GENOMIC DNA]</scope>
    <source>
        <strain evidence="2 3">DSM 4140</strain>
    </source>
</reference>
<protein>
    <submittedName>
        <fullName evidence="2">Heat shock protein DnaJ domain protein</fullName>
    </submittedName>
</protein>
<dbReference type="HOGENOM" id="CLU_177536_0_0_2"/>
<evidence type="ECO:0000313" key="3">
    <source>
        <dbReference type="Proteomes" id="UP000005095"/>
    </source>
</evidence>
<dbReference type="SUPFAM" id="SSF46565">
    <property type="entry name" value="Chaperone J-domain"/>
    <property type="match status" value="1"/>
</dbReference>
<dbReference type="SMART" id="SM00271">
    <property type="entry name" value="DnaJ"/>
    <property type="match status" value="1"/>
</dbReference>
<dbReference type="Gene3D" id="1.10.287.110">
    <property type="entry name" value="DnaJ domain"/>
    <property type="match status" value="1"/>
</dbReference>
<accession>J1ATE8</accession>
<evidence type="ECO:0000313" key="2">
    <source>
        <dbReference type="EMBL" id="EJG08383.1"/>
    </source>
</evidence>
<sequence>MMAEITAKALREAADLLGIHDQASLNEIRTHYHKQIKQWHPDVSKNEPAASHEMTIRLHAAYTLLADYCMNHTFSFRIEDLAKDLERNPIDYWMERFGDDPIWG</sequence>
<dbReference type="RefSeq" id="WP_004040760.1">
    <property type="nucleotide sequence ID" value="NZ_CM001555.1"/>
</dbReference>
<gene>
    <name evidence="2" type="ORF">Metli_2446</name>
</gene>
<dbReference type="EMBL" id="CM001555">
    <property type="protein sequence ID" value="EJG08383.1"/>
    <property type="molecule type" value="Genomic_DNA"/>
</dbReference>
<keyword evidence="3" id="KW-1185">Reference proteome</keyword>
<dbReference type="InterPro" id="IPR036869">
    <property type="entry name" value="J_dom_sf"/>
</dbReference>
<dbReference type="CDD" id="cd06257">
    <property type="entry name" value="DnaJ"/>
    <property type="match status" value="1"/>
</dbReference>
<dbReference type="PROSITE" id="PS50076">
    <property type="entry name" value="DNAJ_2"/>
    <property type="match status" value="1"/>
</dbReference>
<name>J1ATE8_9EURY</name>
<dbReference type="InterPro" id="IPR001623">
    <property type="entry name" value="DnaJ_domain"/>
</dbReference>